<accession>A0ABD0KR94</accession>
<comment type="caution">
    <text evidence="8">The sequence shown here is derived from an EMBL/GenBank/DDBJ whole genome shotgun (WGS) entry which is preliminary data.</text>
</comment>
<dbReference type="GO" id="GO:0016020">
    <property type="term" value="C:membrane"/>
    <property type="evidence" value="ECO:0007669"/>
    <property type="project" value="UniProtKB-SubCell"/>
</dbReference>
<dbReference type="Proteomes" id="UP001519460">
    <property type="component" value="Unassembled WGS sequence"/>
</dbReference>
<dbReference type="EMBL" id="JACVVK020000140">
    <property type="protein sequence ID" value="KAK7489250.1"/>
    <property type="molecule type" value="Genomic_DNA"/>
</dbReference>
<evidence type="ECO:0000259" key="7">
    <source>
        <dbReference type="PROSITE" id="PS50850"/>
    </source>
</evidence>
<dbReference type="InterPro" id="IPR020846">
    <property type="entry name" value="MFS_dom"/>
</dbReference>
<dbReference type="Gene3D" id="1.20.1250.20">
    <property type="entry name" value="MFS general substrate transporter like domains"/>
    <property type="match status" value="1"/>
</dbReference>
<feature type="transmembrane region" description="Helical" evidence="6">
    <location>
        <begin position="351"/>
        <end position="372"/>
    </location>
</feature>
<feature type="domain" description="Major facilitator superfamily (MFS) profile" evidence="7">
    <location>
        <begin position="83"/>
        <end position="531"/>
    </location>
</feature>
<feature type="transmembrane region" description="Helical" evidence="6">
    <location>
        <begin position="416"/>
        <end position="435"/>
    </location>
</feature>
<evidence type="ECO:0000256" key="2">
    <source>
        <dbReference type="ARBA" id="ARBA00022692"/>
    </source>
</evidence>
<feature type="transmembrane region" description="Helical" evidence="6">
    <location>
        <begin position="503"/>
        <end position="522"/>
    </location>
</feature>
<evidence type="ECO:0000313" key="9">
    <source>
        <dbReference type="Proteomes" id="UP001519460"/>
    </source>
</evidence>
<feature type="transmembrane region" description="Helical" evidence="6">
    <location>
        <begin position="441"/>
        <end position="466"/>
    </location>
</feature>
<dbReference type="PROSITE" id="PS50850">
    <property type="entry name" value="MFS"/>
    <property type="match status" value="1"/>
</dbReference>
<keyword evidence="3 6" id="KW-1133">Transmembrane helix</keyword>
<keyword evidence="4 6" id="KW-0472">Membrane</keyword>
<reference evidence="8 9" key="1">
    <citation type="journal article" date="2023" name="Sci. Data">
        <title>Genome assembly of the Korean intertidal mud-creeper Batillaria attramentaria.</title>
        <authorList>
            <person name="Patra A.K."/>
            <person name="Ho P.T."/>
            <person name="Jun S."/>
            <person name="Lee S.J."/>
            <person name="Kim Y."/>
            <person name="Won Y.J."/>
        </authorList>
    </citation>
    <scope>NUCLEOTIDE SEQUENCE [LARGE SCALE GENOMIC DNA]</scope>
    <source>
        <strain evidence="8">Wonlab-2016</strain>
    </source>
</reference>
<organism evidence="8 9">
    <name type="scientific">Batillaria attramentaria</name>
    <dbReference type="NCBI Taxonomy" id="370345"/>
    <lineage>
        <taxon>Eukaryota</taxon>
        <taxon>Metazoa</taxon>
        <taxon>Spiralia</taxon>
        <taxon>Lophotrochozoa</taxon>
        <taxon>Mollusca</taxon>
        <taxon>Gastropoda</taxon>
        <taxon>Caenogastropoda</taxon>
        <taxon>Sorbeoconcha</taxon>
        <taxon>Cerithioidea</taxon>
        <taxon>Batillariidae</taxon>
        <taxon>Batillaria</taxon>
    </lineage>
</organism>
<evidence type="ECO:0000256" key="4">
    <source>
        <dbReference type="ARBA" id="ARBA00023136"/>
    </source>
</evidence>
<protein>
    <recommendedName>
        <fullName evidence="7">Major facilitator superfamily (MFS) profile domain-containing protein</fullName>
    </recommendedName>
</protein>
<feature type="transmembrane region" description="Helical" evidence="6">
    <location>
        <begin position="129"/>
        <end position="146"/>
    </location>
</feature>
<evidence type="ECO:0000313" key="8">
    <source>
        <dbReference type="EMBL" id="KAK7489250.1"/>
    </source>
</evidence>
<feature type="transmembrane region" description="Helical" evidence="6">
    <location>
        <begin position="384"/>
        <end position="404"/>
    </location>
</feature>
<name>A0ABD0KR94_9CAEN</name>
<feature type="transmembrane region" description="Helical" evidence="6">
    <location>
        <begin position="28"/>
        <end position="49"/>
    </location>
</feature>
<evidence type="ECO:0000256" key="5">
    <source>
        <dbReference type="SAM" id="MobiDB-lite"/>
    </source>
</evidence>
<evidence type="ECO:0000256" key="6">
    <source>
        <dbReference type="SAM" id="Phobius"/>
    </source>
</evidence>
<feature type="transmembrane region" description="Helical" evidence="6">
    <location>
        <begin position="478"/>
        <end position="497"/>
    </location>
</feature>
<feature type="region of interest" description="Disordered" evidence="5">
    <location>
        <begin position="545"/>
        <end position="568"/>
    </location>
</feature>
<dbReference type="PANTHER" id="PTHR24064">
    <property type="entry name" value="SOLUTE CARRIER FAMILY 22 MEMBER"/>
    <property type="match status" value="1"/>
</dbReference>
<feature type="region of interest" description="Disordered" evidence="5">
    <location>
        <begin position="308"/>
        <end position="327"/>
    </location>
</feature>
<comment type="subcellular location">
    <subcellularLocation>
        <location evidence="1">Membrane</location>
        <topology evidence="1">Multi-pass membrane protein</topology>
    </subcellularLocation>
</comment>
<proteinExistence type="predicted"/>
<gene>
    <name evidence="8" type="ORF">BaRGS_00019502</name>
</gene>
<keyword evidence="9" id="KW-1185">Reference proteome</keyword>
<feature type="transmembrane region" description="Helical" evidence="6">
    <location>
        <begin position="158"/>
        <end position="177"/>
    </location>
</feature>
<dbReference type="SUPFAM" id="SSF103473">
    <property type="entry name" value="MFS general substrate transporter"/>
    <property type="match status" value="1"/>
</dbReference>
<sequence>MAGDQASQAMDAVFMALGWRGRFQMVQIVQWLLCVFPLAYHILSVVFIAKDNPHKCREVNNSSSVVGWPDDVINVTYGKCSVTLLNVSGESLEMPCPQGLEFADPVDHSMMSEWELVCENEALSDVSQTLLLLGMCVGAVLFTSLADKYGRKPFTIGCQVGLMVTAAAQAFVPNFFAFLPLRFFLGAFQQGTGLTAGILSLEVLPTQFRYTQSVAGCFLWSFAMVFMATVAFLMRDLPWRYLQLAFAIFSLYCLLQIWFSDESLRWLVANGKIKRAERVLKRAARMNGANEQDVLTVFREKALKHAHHPIDTSSKLKPPHADGQQNGALVPEEEADTTNYNILDFFRHRRVFVCACINGFAWMVNAMTYYGLSMTSVTLADDMYVGFLLSALVELPTAVAFFFMVEKVGRKRGCDVFHLVAGFSLLLSVALPAMAGEGNAVQIVVIVLSLLGKFAISVSFAILFLYTPEQFPTNLRNASLGTASMIGRIGGMLAPYSRTLGRHYPWAPGVIFGTCCILLPVLMRTLRETRGQELPQTIQEMTLYVTPPEKGDKSDKKHKLPKQKSAPV</sequence>
<dbReference type="InterPro" id="IPR036259">
    <property type="entry name" value="MFS_trans_sf"/>
</dbReference>
<dbReference type="Pfam" id="PF00083">
    <property type="entry name" value="Sugar_tr"/>
    <property type="match status" value="1"/>
</dbReference>
<feature type="transmembrane region" description="Helical" evidence="6">
    <location>
        <begin position="213"/>
        <end position="234"/>
    </location>
</feature>
<dbReference type="AlphaFoldDB" id="A0ABD0KR94"/>
<feature type="transmembrane region" description="Helical" evidence="6">
    <location>
        <begin position="240"/>
        <end position="259"/>
    </location>
</feature>
<keyword evidence="2 6" id="KW-0812">Transmembrane</keyword>
<dbReference type="InterPro" id="IPR005828">
    <property type="entry name" value="MFS_sugar_transport-like"/>
</dbReference>
<evidence type="ECO:0000256" key="3">
    <source>
        <dbReference type="ARBA" id="ARBA00022989"/>
    </source>
</evidence>
<evidence type="ECO:0000256" key="1">
    <source>
        <dbReference type="ARBA" id="ARBA00004141"/>
    </source>
</evidence>